<keyword evidence="10" id="KW-1185">Reference proteome</keyword>
<evidence type="ECO:0000256" key="1">
    <source>
        <dbReference type="ARBA" id="ARBA00004141"/>
    </source>
</evidence>
<dbReference type="InterPro" id="IPR004331">
    <property type="entry name" value="SPX_dom"/>
</dbReference>
<keyword evidence="5 7" id="KW-0472">Membrane</keyword>
<dbReference type="Pfam" id="PF03105">
    <property type="entry name" value="SPX"/>
    <property type="match status" value="1"/>
</dbReference>
<proteinExistence type="predicted"/>
<feature type="region of interest" description="Disordered" evidence="6">
    <location>
        <begin position="196"/>
        <end position="287"/>
    </location>
</feature>
<dbReference type="InterPro" id="IPR004680">
    <property type="entry name" value="Cit_transptr-like_dom"/>
</dbReference>
<feature type="transmembrane region" description="Helical" evidence="7">
    <location>
        <begin position="903"/>
        <end position="923"/>
    </location>
</feature>
<dbReference type="CDD" id="cd14478">
    <property type="entry name" value="SPX_PHO87_PHO90_like"/>
    <property type="match status" value="1"/>
</dbReference>
<evidence type="ECO:0000259" key="8">
    <source>
        <dbReference type="PROSITE" id="PS51382"/>
    </source>
</evidence>
<comment type="subcellular location">
    <subcellularLocation>
        <location evidence="1">Membrane</location>
        <topology evidence="1">Multi-pass membrane protein</topology>
    </subcellularLocation>
</comment>
<evidence type="ECO:0000313" key="10">
    <source>
        <dbReference type="Proteomes" id="UP001221757"/>
    </source>
</evidence>
<reference evidence="9" key="1">
    <citation type="submission" date="2023-03" db="EMBL/GenBank/DDBJ databases">
        <title>Massive genome expansion in bonnet fungi (Mycena s.s.) driven by repeated elements and novel gene families across ecological guilds.</title>
        <authorList>
            <consortium name="Lawrence Berkeley National Laboratory"/>
            <person name="Harder C.B."/>
            <person name="Miyauchi S."/>
            <person name="Viragh M."/>
            <person name="Kuo A."/>
            <person name="Thoen E."/>
            <person name="Andreopoulos B."/>
            <person name="Lu D."/>
            <person name="Skrede I."/>
            <person name="Drula E."/>
            <person name="Henrissat B."/>
            <person name="Morin E."/>
            <person name="Kohler A."/>
            <person name="Barry K."/>
            <person name="LaButti K."/>
            <person name="Morin E."/>
            <person name="Salamov A."/>
            <person name="Lipzen A."/>
            <person name="Mereny Z."/>
            <person name="Hegedus B."/>
            <person name="Baldrian P."/>
            <person name="Stursova M."/>
            <person name="Weitz H."/>
            <person name="Taylor A."/>
            <person name="Grigoriev I.V."/>
            <person name="Nagy L.G."/>
            <person name="Martin F."/>
            <person name="Kauserud H."/>
        </authorList>
    </citation>
    <scope>NUCLEOTIDE SEQUENCE</scope>
    <source>
        <strain evidence="9">CBHHK067</strain>
    </source>
</reference>
<evidence type="ECO:0000256" key="4">
    <source>
        <dbReference type="ARBA" id="ARBA00022989"/>
    </source>
</evidence>
<feature type="transmembrane region" description="Helical" evidence="7">
    <location>
        <begin position="565"/>
        <end position="588"/>
    </location>
</feature>
<feature type="transmembrane region" description="Helical" evidence="7">
    <location>
        <begin position="785"/>
        <end position="806"/>
    </location>
</feature>
<feature type="transmembrane region" description="Helical" evidence="7">
    <location>
        <begin position="483"/>
        <end position="499"/>
    </location>
</feature>
<dbReference type="EMBL" id="JARKIE010000124">
    <property type="protein sequence ID" value="KAJ7680049.1"/>
    <property type="molecule type" value="Genomic_DNA"/>
</dbReference>
<feature type="compositionally biased region" description="Polar residues" evidence="6">
    <location>
        <begin position="232"/>
        <end position="246"/>
    </location>
</feature>
<feature type="region of interest" description="Disordered" evidence="6">
    <location>
        <begin position="437"/>
        <end position="458"/>
    </location>
</feature>
<evidence type="ECO:0000256" key="7">
    <source>
        <dbReference type="SAM" id="Phobius"/>
    </source>
</evidence>
<dbReference type="GO" id="GO:0006817">
    <property type="term" value="P:phosphate ion transport"/>
    <property type="evidence" value="ECO:0007669"/>
    <property type="project" value="TreeGrafter"/>
</dbReference>
<dbReference type="Proteomes" id="UP001221757">
    <property type="component" value="Unassembled WGS sequence"/>
</dbReference>
<evidence type="ECO:0000256" key="5">
    <source>
        <dbReference type="ARBA" id="ARBA00023136"/>
    </source>
</evidence>
<comment type="caution">
    <text evidence="9">The sequence shown here is derived from an EMBL/GenBank/DDBJ whole genome shotgun (WGS) entry which is preliminary data.</text>
</comment>
<dbReference type="GO" id="GO:0006797">
    <property type="term" value="P:polyphosphate metabolic process"/>
    <property type="evidence" value="ECO:0007669"/>
    <property type="project" value="TreeGrafter"/>
</dbReference>
<protein>
    <submittedName>
        <fullName evidence="9">SPX domain-containing protein</fullName>
    </submittedName>
</protein>
<feature type="transmembrane region" description="Helical" evidence="7">
    <location>
        <begin position="711"/>
        <end position="732"/>
    </location>
</feature>
<gene>
    <name evidence="9" type="ORF">B0H17DRAFT_1206194</name>
</gene>
<sequence>MAPAYWEISSVLNEYNNKSVACTLRISLPVIHANKKSGNNIGSELTTALASAFTVDPRRSTFPTATDIPLRTFIQPTLRPLLLVLPTELLHPPAMKFSSSLKFNAVAEWWDEYIAYDTLKKYIYQLEKTQHDQSAYRDVETNERTSLVDRGASTDAVFVPLLDRELQKICAFYEAQEKELMAEVAELEELVRHQEEAGMAGNHYTDGPYDEEDDDDDDDSLSRSPQRRRRVSTTSAGHRMSLSMSGSRIPEESESPARHRHSISSSSSDGHLEASPTSPTMPMGTIGRLASKLTPDFMRSSVTSSVFENVWMSKSDYAYDTRLLFKRRITTLYISVTSLKSYVEVNYSGFRKILKKYDKVTYRELKDSYLHTSVEPSAPFTAASKATITALTARLVDLYAKCVTRGDRSLAKQQLRLHQRENIAWERDTVWRQMIGRERRGDGDTPGALGGASLLKEEEEEDSKPGVLLRWGPLRLRVTKKKVAMLGAVAVLVALLNTSTVEDQEANRCLAVLMFCTVLWATEASPSLAIPLFVTSLMVPLLLVCFSVIRDTEGNRLSPPDATKFIFSVMFSPTIMLLIGGFTISSALSKTNIDRVLITRVLSLAGTRPSTVLLAFMGVSCFASMWISNVAAPTLCFTLIRPILRTLPPKSSFGPCLIVSYVRTPPPPPSNPAQLAIALAANIGGQSSPISSPQNLIALDAMDPPISWGQWFIVALPVSFISILLIWGLLLVSYRPARSPDGGPDLEIKLIRPTRERFSLKQWWVTVVCLVTIGLWCFAHQLEAYLGDMGVIAIIPIVAFFATGVLKKDDFEQFAWTIVFLAMGGIALGKGVTSSGLLDVLDEGIRSLLDGMQLYSVVLILSPVVLVISTFISHTIASVLLVPIAKEVGANLSSAATGDHRNLLIFITGLICSAGMGMPVSGFPNQTAATQEDEMGVLYLSNVDFLKNGVPASIIATLVVSTVGFLLMKAIGYVFGALILT</sequence>
<feature type="transmembrane region" description="Helical" evidence="7">
    <location>
        <begin position="954"/>
        <end position="980"/>
    </location>
</feature>
<keyword evidence="3 7" id="KW-0812">Transmembrane</keyword>
<dbReference type="PROSITE" id="PS51382">
    <property type="entry name" value="SPX"/>
    <property type="match status" value="1"/>
</dbReference>
<evidence type="ECO:0000256" key="2">
    <source>
        <dbReference type="ARBA" id="ARBA00022448"/>
    </source>
</evidence>
<organism evidence="9 10">
    <name type="scientific">Mycena rosella</name>
    <name type="common">Pink bonnet</name>
    <name type="synonym">Agaricus rosellus</name>
    <dbReference type="NCBI Taxonomy" id="1033263"/>
    <lineage>
        <taxon>Eukaryota</taxon>
        <taxon>Fungi</taxon>
        <taxon>Dikarya</taxon>
        <taxon>Basidiomycota</taxon>
        <taxon>Agaricomycotina</taxon>
        <taxon>Agaricomycetes</taxon>
        <taxon>Agaricomycetidae</taxon>
        <taxon>Agaricales</taxon>
        <taxon>Marasmiineae</taxon>
        <taxon>Mycenaceae</taxon>
        <taxon>Mycena</taxon>
    </lineage>
</organism>
<dbReference type="GO" id="GO:0005886">
    <property type="term" value="C:plasma membrane"/>
    <property type="evidence" value="ECO:0007669"/>
    <property type="project" value="TreeGrafter"/>
</dbReference>
<feature type="transmembrane region" description="Helical" evidence="7">
    <location>
        <begin position="609"/>
        <end position="627"/>
    </location>
</feature>
<name>A0AAD7D5Y5_MYCRO</name>
<dbReference type="PANTHER" id="PTHR10283">
    <property type="entry name" value="SOLUTE CARRIER FAMILY 13 MEMBER"/>
    <property type="match status" value="1"/>
</dbReference>
<keyword evidence="4 7" id="KW-1133">Transmembrane helix</keyword>
<dbReference type="Pfam" id="PF03600">
    <property type="entry name" value="CitMHS"/>
    <property type="match status" value="1"/>
</dbReference>
<keyword evidence="2" id="KW-0813">Transport</keyword>
<evidence type="ECO:0000313" key="9">
    <source>
        <dbReference type="EMBL" id="KAJ7680049.1"/>
    </source>
</evidence>
<feature type="transmembrane region" description="Helical" evidence="7">
    <location>
        <begin position="762"/>
        <end position="779"/>
    </location>
</feature>
<evidence type="ECO:0000256" key="3">
    <source>
        <dbReference type="ARBA" id="ARBA00022692"/>
    </source>
</evidence>
<dbReference type="AlphaFoldDB" id="A0AAD7D5Y5"/>
<dbReference type="GO" id="GO:0005315">
    <property type="term" value="F:phosphate transmembrane transporter activity"/>
    <property type="evidence" value="ECO:0007669"/>
    <property type="project" value="TreeGrafter"/>
</dbReference>
<feature type="compositionally biased region" description="Acidic residues" evidence="6">
    <location>
        <begin position="208"/>
        <end position="219"/>
    </location>
</feature>
<dbReference type="PANTHER" id="PTHR10283:SF92">
    <property type="entry name" value="LOW-AFFINITY PHOSPHATE TRANSPORTER PHO91"/>
    <property type="match status" value="1"/>
</dbReference>
<dbReference type="CDD" id="cd01115">
    <property type="entry name" value="SLC13_permease"/>
    <property type="match status" value="1"/>
</dbReference>
<evidence type="ECO:0000256" key="6">
    <source>
        <dbReference type="SAM" id="MobiDB-lite"/>
    </source>
</evidence>
<feature type="transmembrane region" description="Helical" evidence="7">
    <location>
        <begin position="852"/>
        <end position="882"/>
    </location>
</feature>
<feature type="domain" description="SPX" evidence="8">
    <location>
        <begin position="95"/>
        <end position="371"/>
    </location>
</feature>
<feature type="transmembrane region" description="Helical" evidence="7">
    <location>
        <begin position="813"/>
        <end position="832"/>
    </location>
</feature>
<accession>A0AAD7D5Y5</accession>